<dbReference type="RefSeq" id="WP_307784918.1">
    <property type="nucleotide sequence ID" value="NZ_JACSPO010000001.1"/>
</dbReference>
<feature type="compositionally biased region" description="Low complexity" evidence="1">
    <location>
        <begin position="182"/>
        <end position="194"/>
    </location>
</feature>
<reference evidence="2 3" key="1">
    <citation type="submission" date="2020-08" db="EMBL/GenBank/DDBJ databases">
        <title>A Genomic Blueprint of the Chicken Gut Microbiome.</title>
        <authorList>
            <person name="Gilroy R."/>
            <person name="Ravi A."/>
            <person name="Getino M."/>
            <person name="Pursley I."/>
            <person name="Horton D.L."/>
            <person name="Alikhan N.-F."/>
            <person name="Baker D."/>
            <person name="Gharbi K."/>
            <person name="Hall N."/>
            <person name="Watson M."/>
            <person name="Adriaenssens E.M."/>
            <person name="Foster-Nyarko E."/>
            <person name="Jarju S."/>
            <person name="Secka A."/>
            <person name="Antonio M."/>
            <person name="Oren A."/>
            <person name="Chaudhuri R."/>
            <person name="La Ragione R.M."/>
            <person name="Hildebrand F."/>
            <person name="Pallen M.J."/>
        </authorList>
    </citation>
    <scope>NUCLEOTIDE SEQUENCE [LARGE SCALE GENOMIC DNA]</scope>
    <source>
        <strain evidence="2 3">Sa1BUA1</strain>
    </source>
</reference>
<accession>A0ABR8YZ99</accession>
<dbReference type="EMBL" id="JACSPO010000001">
    <property type="protein sequence ID" value="MBD8061407.1"/>
    <property type="molecule type" value="Genomic_DNA"/>
</dbReference>
<evidence type="ECO:0000313" key="2">
    <source>
        <dbReference type="EMBL" id="MBD8061407.1"/>
    </source>
</evidence>
<evidence type="ECO:0008006" key="4">
    <source>
        <dbReference type="Google" id="ProtNLM"/>
    </source>
</evidence>
<evidence type="ECO:0000313" key="3">
    <source>
        <dbReference type="Proteomes" id="UP000661894"/>
    </source>
</evidence>
<gene>
    <name evidence="2" type="ORF">H9624_03605</name>
</gene>
<proteinExistence type="predicted"/>
<feature type="region of interest" description="Disordered" evidence="1">
    <location>
        <begin position="182"/>
        <end position="215"/>
    </location>
</feature>
<name>A0ABR8YZ99_9MICO</name>
<comment type="caution">
    <text evidence="2">The sequence shown here is derived from an EMBL/GenBank/DDBJ whole genome shotgun (WGS) entry which is preliminary data.</text>
</comment>
<sequence>MTTTTSPTGPAPLARQVRAGVAALLSGAPGTGAGGWTGEEREAVVAELDAAIQELTVYRGQVLLAHRNDGRWGSVQDRDFADYRSRSTGIGRGAAVGDLRLAEGLEAMPAVAGAVERGEVTLEHARALTRLREKAARCSTARRRERGSTGSYHHHRVHELDVVITTLPDCAQRRAQQAVCQCRRSSSPGPRSASVGHATTWPTPGGMSCWHPGQR</sequence>
<protein>
    <recommendedName>
        <fullName evidence="4">DUF222 domain-containing protein</fullName>
    </recommendedName>
</protein>
<keyword evidence="3" id="KW-1185">Reference proteome</keyword>
<organism evidence="2 3">
    <name type="scientific">Oceanitalea stevensii</name>
    <dbReference type="NCBI Taxonomy" id="2763072"/>
    <lineage>
        <taxon>Bacteria</taxon>
        <taxon>Bacillati</taxon>
        <taxon>Actinomycetota</taxon>
        <taxon>Actinomycetes</taxon>
        <taxon>Micrococcales</taxon>
        <taxon>Bogoriellaceae</taxon>
        <taxon>Georgenia</taxon>
    </lineage>
</organism>
<dbReference type="Proteomes" id="UP000661894">
    <property type="component" value="Unassembled WGS sequence"/>
</dbReference>
<evidence type="ECO:0000256" key="1">
    <source>
        <dbReference type="SAM" id="MobiDB-lite"/>
    </source>
</evidence>